<keyword evidence="1 2" id="KW-0238">DNA-binding</keyword>
<protein>
    <submittedName>
        <fullName evidence="4">TetR/AcrR family transcriptional regulator</fullName>
    </submittedName>
</protein>
<dbReference type="AlphaFoldDB" id="A0A858RNU7"/>
<proteinExistence type="predicted"/>
<evidence type="ECO:0000313" key="4">
    <source>
        <dbReference type="EMBL" id="QJE98281.1"/>
    </source>
</evidence>
<keyword evidence="5" id="KW-1185">Reference proteome</keyword>
<dbReference type="GO" id="GO:0000976">
    <property type="term" value="F:transcription cis-regulatory region binding"/>
    <property type="evidence" value="ECO:0007669"/>
    <property type="project" value="TreeGrafter"/>
</dbReference>
<dbReference type="InterPro" id="IPR001647">
    <property type="entry name" value="HTH_TetR"/>
</dbReference>
<gene>
    <name evidence="4" type="ORF">HHL09_21690</name>
</gene>
<dbReference type="Proteomes" id="UP000501812">
    <property type="component" value="Chromosome"/>
</dbReference>
<evidence type="ECO:0000259" key="3">
    <source>
        <dbReference type="PROSITE" id="PS50977"/>
    </source>
</evidence>
<dbReference type="Pfam" id="PF00440">
    <property type="entry name" value="TetR_N"/>
    <property type="match status" value="1"/>
</dbReference>
<dbReference type="InterPro" id="IPR009057">
    <property type="entry name" value="Homeodomain-like_sf"/>
</dbReference>
<dbReference type="PANTHER" id="PTHR30055">
    <property type="entry name" value="HTH-TYPE TRANSCRIPTIONAL REGULATOR RUTR"/>
    <property type="match status" value="1"/>
</dbReference>
<dbReference type="KEGG" id="luo:HHL09_21690"/>
<evidence type="ECO:0000256" key="1">
    <source>
        <dbReference type="ARBA" id="ARBA00023125"/>
    </source>
</evidence>
<name>A0A858RNU7_9BACT</name>
<sequence length="191" mass="20701">MSRAERHRQLMEHAWRLIREEGTDALTLARLGEVAGVTKPLVYDHFETRTGLLASLYRKYDLRQISLMDEALQAGTPDLLSRATVIAAAYVGCVLEQGREISGVIAALAGSPELEALRWECEAIFMERCRIALSPFAGERPLSTAGLRAMLGAAEALSCAAARGEISAAEAEEELSGMIVAVVSRRGSDVR</sequence>
<dbReference type="InterPro" id="IPR050109">
    <property type="entry name" value="HTH-type_TetR-like_transc_reg"/>
</dbReference>
<accession>A0A858RNU7</accession>
<feature type="domain" description="HTH tetR-type" evidence="3">
    <location>
        <begin position="4"/>
        <end position="64"/>
    </location>
</feature>
<organism evidence="4 5">
    <name type="scientific">Luteolibacter luteus</name>
    <dbReference type="NCBI Taxonomy" id="2728835"/>
    <lineage>
        <taxon>Bacteria</taxon>
        <taxon>Pseudomonadati</taxon>
        <taxon>Verrucomicrobiota</taxon>
        <taxon>Verrucomicrobiia</taxon>
        <taxon>Verrucomicrobiales</taxon>
        <taxon>Verrucomicrobiaceae</taxon>
        <taxon>Luteolibacter</taxon>
    </lineage>
</organism>
<dbReference type="EMBL" id="CP051774">
    <property type="protein sequence ID" value="QJE98281.1"/>
    <property type="molecule type" value="Genomic_DNA"/>
</dbReference>
<evidence type="ECO:0000313" key="5">
    <source>
        <dbReference type="Proteomes" id="UP000501812"/>
    </source>
</evidence>
<dbReference type="GO" id="GO:0003700">
    <property type="term" value="F:DNA-binding transcription factor activity"/>
    <property type="evidence" value="ECO:0007669"/>
    <property type="project" value="TreeGrafter"/>
</dbReference>
<reference evidence="4 5" key="1">
    <citation type="submission" date="2020-04" db="EMBL/GenBank/DDBJ databases">
        <title>Luteolibacter sp. G-1-1-1 isolated from soil.</title>
        <authorList>
            <person name="Dahal R.H."/>
        </authorList>
    </citation>
    <scope>NUCLEOTIDE SEQUENCE [LARGE SCALE GENOMIC DNA]</scope>
    <source>
        <strain evidence="4 5">G-1-1-1</strain>
    </source>
</reference>
<dbReference type="PANTHER" id="PTHR30055:SF223">
    <property type="entry name" value="HTH-TYPE TRANSCRIPTIONAL REGULATOR UIDR"/>
    <property type="match status" value="1"/>
</dbReference>
<dbReference type="SUPFAM" id="SSF46689">
    <property type="entry name" value="Homeodomain-like"/>
    <property type="match status" value="1"/>
</dbReference>
<feature type="DNA-binding region" description="H-T-H motif" evidence="2">
    <location>
        <begin position="27"/>
        <end position="46"/>
    </location>
</feature>
<evidence type="ECO:0000256" key="2">
    <source>
        <dbReference type="PROSITE-ProRule" id="PRU00335"/>
    </source>
</evidence>
<dbReference type="Gene3D" id="1.10.357.10">
    <property type="entry name" value="Tetracycline Repressor, domain 2"/>
    <property type="match status" value="1"/>
</dbReference>
<dbReference type="PROSITE" id="PS50977">
    <property type="entry name" value="HTH_TETR_2"/>
    <property type="match status" value="1"/>
</dbReference>